<feature type="compositionally biased region" description="Basic and acidic residues" evidence="1">
    <location>
        <begin position="237"/>
        <end position="250"/>
    </location>
</feature>
<feature type="region of interest" description="Disordered" evidence="1">
    <location>
        <begin position="55"/>
        <end position="115"/>
    </location>
</feature>
<evidence type="ECO:0000256" key="1">
    <source>
        <dbReference type="SAM" id="MobiDB-lite"/>
    </source>
</evidence>
<comment type="caution">
    <text evidence="3">The sequence shown here is derived from an EMBL/GenBank/DDBJ whole genome shotgun (WGS) entry which is preliminary data.</text>
</comment>
<name>A0ABP0DX30_9PEZI</name>
<dbReference type="EMBL" id="CAWUOM010000117">
    <property type="protein sequence ID" value="CAK7272844.1"/>
    <property type="molecule type" value="Genomic_DNA"/>
</dbReference>
<feature type="compositionally biased region" description="Polar residues" evidence="1">
    <location>
        <begin position="225"/>
        <end position="236"/>
    </location>
</feature>
<accession>A0ABP0DX30</accession>
<feature type="compositionally biased region" description="Basic and acidic residues" evidence="1">
    <location>
        <begin position="285"/>
        <end position="297"/>
    </location>
</feature>
<dbReference type="Proteomes" id="UP001642501">
    <property type="component" value="Unassembled WGS sequence"/>
</dbReference>
<keyword evidence="4" id="KW-1185">Reference proteome</keyword>
<organism evidence="3 4">
    <name type="scientific">Sporothrix epigloea</name>
    <dbReference type="NCBI Taxonomy" id="1892477"/>
    <lineage>
        <taxon>Eukaryota</taxon>
        <taxon>Fungi</taxon>
        <taxon>Dikarya</taxon>
        <taxon>Ascomycota</taxon>
        <taxon>Pezizomycotina</taxon>
        <taxon>Sordariomycetes</taxon>
        <taxon>Sordariomycetidae</taxon>
        <taxon>Ophiostomatales</taxon>
        <taxon>Ophiostomataceae</taxon>
        <taxon>Sporothrix</taxon>
    </lineage>
</organism>
<feature type="compositionally biased region" description="Basic residues" evidence="1">
    <location>
        <begin position="15"/>
        <end position="27"/>
    </location>
</feature>
<gene>
    <name evidence="3" type="ORF">SEPCBS57363_005351</name>
</gene>
<proteinExistence type="predicted"/>
<keyword evidence="2" id="KW-0472">Membrane</keyword>
<evidence type="ECO:0000313" key="3">
    <source>
        <dbReference type="EMBL" id="CAK7272844.1"/>
    </source>
</evidence>
<evidence type="ECO:0000313" key="4">
    <source>
        <dbReference type="Proteomes" id="UP001642501"/>
    </source>
</evidence>
<feature type="compositionally biased region" description="Polar residues" evidence="1">
    <location>
        <begin position="259"/>
        <end position="280"/>
    </location>
</feature>
<protein>
    <submittedName>
        <fullName evidence="3">Uncharacterized protein</fullName>
    </submittedName>
</protein>
<evidence type="ECO:0000256" key="2">
    <source>
        <dbReference type="SAM" id="Phobius"/>
    </source>
</evidence>
<feature type="region of interest" description="Disordered" evidence="1">
    <location>
        <begin position="1"/>
        <end position="35"/>
    </location>
</feature>
<keyword evidence="2" id="KW-1133">Transmembrane helix</keyword>
<feature type="compositionally biased region" description="Basic and acidic residues" evidence="1">
    <location>
        <begin position="359"/>
        <end position="375"/>
    </location>
</feature>
<reference evidence="3 4" key="1">
    <citation type="submission" date="2024-01" db="EMBL/GenBank/DDBJ databases">
        <authorList>
            <person name="Allen C."/>
            <person name="Tagirdzhanova G."/>
        </authorList>
    </citation>
    <scope>NUCLEOTIDE SEQUENCE [LARGE SCALE GENOMIC DNA]</scope>
    <source>
        <strain evidence="3 4">CBS 573.63</strain>
    </source>
</reference>
<feature type="transmembrane region" description="Helical" evidence="2">
    <location>
        <begin position="128"/>
        <end position="152"/>
    </location>
</feature>
<feature type="region of interest" description="Disordered" evidence="1">
    <location>
        <begin position="219"/>
        <end position="403"/>
    </location>
</feature>
<feature type="compositionally biased region" description="Polar residues" evidence="1">
    <location>
        <begin position="95"/>
        <end position="115"/>
    </location>
</feature>
<keyword evidence="2" id="KW-0812">Transmembrane</keyword>
<feature type="region of interest" description="Disordered" evidence="1">
    <location>
        <begin position="177"/>
        <end position="201"/>
    </location>
</feature>
<sequence>MEVVCLPTYNDYPAHHGRSSRPKHHSKSGPNYDEYDADNRVLYYSRGYDDSKFKAFGRPPENGSQYTEMPSSYDYRHHHPDRSLTERRPYAVSGHTPTLSRGAGSTSAGFYEDPSTSRYAPHGEYRGMGAAGMFGIAAAGAVAGAALTYSVMRSNSQSRSRSSRGYEYDDAEFVPSFQRRSTFPEPLPNYPSSRYDGEGMRGYPPKEVCEIEYIRDFDGRGRFSPSRQKSGGSASDSRTRARSEQAHDRAPLMIAEGSYHSSRNGSSGLPSPARTSSRHGSISKYHAEPTERSDRESYVSGARSHRTARGSGAGGSGLPSIPPNASRSASLRHSGGRPGSYMSARNVPLPPSGAGSSHTRWEEDDRYDDDKRFQYDEWDNDSVAPSDSISCVGSHGPSRRFHR</sequence>